<dbReference type="CDD" id="cd02440">
    <property type="entry name" value="AdoMet_MTases"/>
    <property type="match status" value="1"/>
</dbReference>
<keyword evidence="5 10" id="KW-0812">Transmembrane</keyword>
<dbReference type="SUPFAM" id="SSF53335">
    <property type="entry name" value="S-adenosyl-L-methionine-dependent methyltransferases"/>
    <property type="match status" value="2"/>
</dbReference>
<keyword evidence="3 10" id="KW-0489">Methyltransferase</keyword>
<proteinExistence type="inferred from homology"/>
<evidence type="ECO:0000256" key="1">
    <source>
        <dbReference type="ARBA" id="ARBA00004323"/>
    </source>
</evidence>
<evidence type="ECO:0000256" key="3">
    <source>
        <dbReference type="ARBA" id="ARBA00022603"/>
    </source>
</evidence>
<evidence type="ECO:0000256" key="2">
    <source>
        <dbReference type="ARBA" id="ARBA00008361"/>
    </source>
</evidence>
<evidence type="ECO:0000256" key="6">
    <source>
        <dbReference type="ARBA" id="ARBA00022968"/>
    </source>
</evidence>
<name>A0A0K9P7C2_ZOSMR</name>
<accession>A0A0K9P7C2</accession>
<comment type="subcellular location">
    <subcellularLocation>
        <location evidence="1">Golgi apparatus membrane</location>
        <topology evidence="1">Single-pass type II membrane protein</topology>
    </subcellularLocation>
    <subcellularLocation>
        <location evidence="10">Membrane</location>
        <topology evidence="10">Single-pass type II membrane protein</topology>
    </subcellularLocation>
</comment>
<dbReference type="AlphaFoldDB" id="A0A0K9P7C2"/>
<organism evidence="11 12">
    <name type="scientific">Zostera marina</name>
    <name type="common">Eelgrass</name>
    <dbReference type="NCBI Taxonomy" id="29655"/>
    <lineage>
        <taxon>Eukaryota</taxon>
        <taxon>Viridiplantae</taxon>
        <taxon>Streptophyta</taxon>
        <taxon>Embryophyta</taxon>
        <taxon>Tracheophyta</taxon>
        <taxon>Spermatophyta</taxon>
        <taxon>Magnoliopsida</taxon>
        <taxon>Liliopsida</taxon>
        <taxon>Zosteraceae</taxon>
        <taxon>Zostera</taxon>
    </lineage>
</organism>
<dbReference type="GO" id="GO:0032259">
    <property type="term" value="P:methylation"/>
    <property type="evidence" value="ECO:0007669"/>
    <property type="project" value="UniProtKB-KW"/>
</dbReference>
<dbReference type="GO" id="GO:0000139">
    <property type="term" value="C:Golgi membrane"/>
    <property type="evidence" value="ECO:0007669"/>
    <property type="project" value="UniProtKB-SubCell"/>
</dbReference>
<keyword evidence="4 10" id="KW-0808">Transferase</keyword>
<dbReference type="GO" id="GO:0005737">
    <property type="term" value="C:cytoplasm"/>
    <property type="evidence" value="ECO:0000318"/>
    <property type="project" value="GO_Central"/>
</dbReference>
<reference evidence="12" key="1">
    <citation type="journal article" date="2016" name="Nature">
        <title>The genome of the seagrass Zostera marina reveals angiosperm adaptation to the sea.</title>
        <authorList>
            <person name="Olsen J.L."/>
            <person name="Rouze P."/>
            <person name="Verhelst B."/>
            <person name="Lin Y.-C."/>
            <person name="Bayer T."/>
            <person name="Collen J."/>
            <person name="Dattolo E."/>
            <person name="De Paoli E."/>
            <person name="Dittami S."/>
            <person name="Maumus F."/>
            <person name="Michel G."/>
            <person name="Kersting A."/>
            <person name="Lauritano C."/>
            <person name="Lohaus R."/>
            <person name="Toepel M."/>
            <person name="Tonon T."/>
            <person name="Vanneste K."/>
            <person name="Amirebrahimi M."/>
            <person name="Brakel J."/>
            <person name="Bostroem C."/>
            <person name="Chovatia M."/>
            <person name="Grimwood J."/>
            <person name="Jenkins J.W."/>
            <person name="Jueterbock A."/>
            <person name="Mraz A."/>
            <person name="Stam W.T."/>
            <person name="Tice H."/>
            <person name="Bornberg-Bauer E."/>
            <person name="Green P.J."/>
            <person name="Pearson G.A."/>
            <person name="Procaccini G."/>
            <person name="Duarte C.M."/>
            <person name="Schmutz J."/>
            <person name="Reusch T.B.H."/>
            <person name="Van de Peer Y."/>
        </authorList>
    </citation>
    <scope>NUCLEOTIDE SEQUENCE [LARGE SCALE GENOMIC DNA]</scope>
    <source>
        <strain evidence="12">cv. Finnish</strain>
    </source>
</reference>
<evidence type="ECO:0000256" key="9">
    <source>
        <dbReference type="ARBA" id="ARBA00023180"/>
    </source>
</evidence>
<evidence type="ECO:0000256" key="7">
    <source>
        <dbReference type="ARBA" id="ARBA00022989"/>
    </source>
</evidence>
<comment type="similarity">
    <text evidence="2 10">Belongs to the methyltransferase superfamily.</text>
</comment>
<dbReference type="PANTHER" id="PTHR10108">
    <property type="entry name" value="SAM-DEPENDENT METHYLTRANSFERASE"/>
    <property type="match status" value="1"/>
</dbReference>
<comment type="caution">
    <text evidence="11">The sequence shown here is derived from an EMBL/GenBank/DDBJ whole genome shotgun (WGS) entry which is preliminary data.</text>
</comment>
<dbReference type="PANTHER" id="PTHR10108:SF37">
    <property type="entry name" value="METHYLTRANSFERASE PMT6-RELATED"/>
    <property type="match status" value="1"/>
</dbReference>
<keyword evidence="6 10" id="KW-0735">Signal-anchor</keyword>
<keyword evidence="8 10" id="KW-0472">Membrane</keyword>
<evidence type="ECO:0000256" key="4">
    <source>
        <dbReference type="ARBA" id="ARBA00022679"/>
    </source>
</evidence>
<dbReference type="FunFam" id="3.40.50.150:FF:000043">
    <property type="entry name" value="probable methyltransferase PMT3"/>
    <property type="match status" value="1"/>
</dbReference>
<feature type="transmembrane region" description="Helical" evidence="10">
    <location>
        <begin position="12"/>
        <end position="32"/>
    </location>
</feature>
<dbReference type="OMA" id="LWEVESH"/>
<dbReference type="Gene3D" id="3.40.50.150">
    <property type="entry name" value="Vaccinia Virus protein VP39"/>
    <property type="match status" value="1"/>
</dbReference>
<dbReference type="GO" id="GO:0008168">
    <property type="term" value="F:methyltransferase activity"/>
    <property type="evidence" value="ECO:0007669"/>
    <property type="project" value="UniProtKB-UniRule"/>
</dbReference>
<evidence type="ECO:0000256" key="8">
    <source>
        <dbReference type="ARBA" id="ARBA00023136"/>
    </source>
</evidence>
<dbReference type="Pfam" id="PF03141">
    <property type="entry name" value="Methyltransf_29"/>
    <property type="match status" value="1"/>
</dbReference>
<evidence type="ECO:0000256" key="5">
    <source>
        <dbReference type="ARBA" id="ARBA00022692"/>
    </source>
</evidence>
<keyword evidence="12" id="KW-1185">Reference proteome</keyword>
<evidence type="ECO:0000256" key="10">
    <source>
        <dbReference type="RuleBase" id="RU366043"/>
    </source>
</evidence>
<dbReference type="EMBL" id="LFYR01001082">
    <property type="protein sequence ID" value="KMZ64936.1"/>
    <property type="molecule type" value="Genomic_DNA"/>
</dbReference>
<sequence length="614" mass="69817">MLCLTYDSTSSTRLILFGFSLFIGAFFAGTLFGSNQPSVVYDLAGESRLNTSSPTLISISSNATSIDLLQLKNKVSLTYRKPSVTIPETGVDVCPLSYNEYVPCHDKSYLEGLLSSLDLSRRQELERHCPPPEKRLFCLVPPPDDYKLPIQWPISKDYVWRSNVNHAHLAEVKGGQNWVHEYQNLWWWFPGGGTHFKHGASEYIERLGNMITNDTGDLRTAGIAEVLDVGCGVASFSAYLLPLDIHTMSFAPKDGHENQIQFALERGIGAMIAGLATIQLPFPSNSFDMIHCSRCRVDWHANDGVLIKEVDRLLKPNGYFVYSAPPAYKKVKDFPIIWEKLIDLTISMCWRLIAQHVQTAIWIKENKNSCVQENSENNKLMICKDVDGSKPSWKSPLGNCVEVIDGDYVQKPAHPRSERLVAYPQNLQNIGISSNEFNQNTEFWQRQVRKYWNLMNVSDTQIRNIMDMNANYGSFAAALSTLPVWVMNVVPVTMNNTLPAIYERGLIGTYHDWCEPFSTYPRTYDLLHASHIISHYQVKDEGCLPEDLLLEMDRIVRPQGYIIIVDEEPVILRVKEIAPDFLWDIESHVLENEDGAMKAMLVCRKKFWAIHQMV</sequence>
<gene>
    <name evidence="11" type="ORF">ZOSMA_342G00100</name>
</gene>
<dbReference type="EC" id="2.1.1.-" evidence="10"/>
<dbReference type="InterPro" id="IPR029063">
    <property type="entry name" value="SAM-dependent_MTases_sf"/>
</dbReference>
<keyword evidence="7 10" id="KW-1133">Transmembrane helix</keyword>
<protein>
    <recommendedName>
        <fullName evidence="10">Methyltransferase</fullName>
        <ecNumber evidence="10">2.1.1.-</ecNumber>
    </recommendedName>
</protein>
<dbReference type="InterPro" id="IPR004159">
    <property type="entry name" value="Put_SAM_MeTrfase"/>
</dbReference>
<dbReference type="OrthoDB" id="2013972at2759"/>
<keyword evidence="9 10" id="KW-0325">Glycoprotein</keyword>
<evidence type="ECO:0000313" key="12">
    <source>
        <dbReference type="Proteomes" id="UP000036987"/>
    </source>
</evidence>
<evidence type="ECO:0000313" key="11">
    <source>
        <dbReference type="EMBL" id="KMZ64936.1"/>
    </source>
</evidence>
<dbReference type="Proteomes" id="UP000036987">
    <property type="component" value="Unassembled WGS sequence"/>
</dbReference>